<dbReference type="CDD" id="cd14728">
    <property type="entry name" value="Ere-like"/>
    <property type="match status" value="1"/>
</dbReference>
<sequence>MVRLRHRHRRPGATADDDRHGAVPDRFAVKSAIAAVRLRWVIEPIRRLTLLAAAIGLTSPIVTLAQERVPAVQPEVSAAAFVAWARGHAIPLPACTSPSGMTGMEGIRVVVGNARVVALGEPAHGAHEPLAFRNCLFRYLVEQGGFTAIAVESGLSESRLLYDYAAGGPGDARQLARNGFTWGFGRFSENVELLEWVRRYNADPGHRRKVGFYGIDLSGGEASGLWLNARITLQDSLGYLSRTEPRLSRRARIAVAPFLDRFTQAGYAALTPGERVRLRAAIDGLVDVFDRNRSGLIAASTQTDYDWARRNAVVARQLEALFHVSPPGPPGEDLSPEDYKADAARDSAMAENVRWVIEREGPAGRVLLFAHNGHIMNAPTRGGIWAVYAQAPVMMGQHLRQALGNDLLIMPISAGSNGPGLPPATQGSASLDTRLAATGLEHFLLDIRPARDEAPVGAWLAQTQSIRANFSTENAISPATALDAVIFLDRLTPAVKFPTEP</sequence>
<evidence type="ECO:0000313" key="3">
    <source>
        <dbReference type="Proteomes" id="UP000516148"/>
    </source>
</evidence>
<dbReference type="AlphaFoldDB" id="A0A7H0LIT4"/>
<dbReference type="InterPro" id="IPR052036">
    <property type="entry name" value="Hydrolase/PRTase-associated"/>
</dbReference>
<evidence type="ECO:0000313" key="2">
    <source>
        <dbReference type="EMBL" id="QNQ09587.1"/>
    </source>
</evidence>
<dbReference type="Gene3D" id="3.40.1660.10">
    <property type="entry name" value="EreA-like (biosynthetic domain)"/>
    <property type="match status" value="1"/>
</dbReference>
<organism evidence="2 3">
    <name type="scientific">Sphingomonas alpina</name>
    <dbReference type="NCBI Taxonomy" id="653931"/>
    <lineage>
        <taxon>Bacteria</taxon>
        <taxon>Pseudomonadati</taxon>
        <taxon>Pseudomonadota</taxon>
        <taxon>Alphaproteobacteria</taxon>
        <taxon>Sphingomonadales</taxon>
        <taxon>Sphingomonadaceae</taxon>
        <taxon>Sphingomonas</taxon>
    </lineage>
</organism>
<proteinExistence type="predicted"/>
<dbReference type="Gene3D" id="1.20.1440.30">
    <property type="entry name" value="Biosynthetic Protein domain"/>
    <property type="match status" value="1"/>
</dbReference>
<name>A0A7H0LIT4_9SPHN</name>
<dbReference type="InterPro" id="IPR007815">
    <property type="entry name" value="Emycin_Estase"/>
</dbReference>
<dbReference type="PANTHER" id="PTHR31299">
    <property type="entry name" value="ESTERASE, PUTATIVE (AFU_ORTHOLOGUE AFUA_1G05850)-RELATED"/>
    <property type="match status" value="1"/>
</dbReference>
<dbReference type="Gene3D" id="3.30.1870.10">
    <property type="entry name" value="EreA-like, domain 2"/>
    <property type="match status" value="1"/>
</dbReference>
<dbReference type="Pfam" id="PF05139">
    <property type="entry name" value="Erythro_esteras"/>
    <property type="match status" value="1"/>
</dbReference>
<dbReference type="GO" id="GO:0046677">
    <property type="term" value="P:response to antibiotic"/>
    <property type="evidence" value="ECO:0007669"/>
    <property type="project" value="InterPro"/>
</dbReference>
<feature type="region of interest" description="Disordered" evidence="1">
    <location>
        <begin position="1"/>
        <end position="21"/>
    </location>
</feature>
<dbReference type="SUPFAM" id="SSF159501">
    <property type="entry name" value="EreA/ChaN-like"/>
    <property type="match status" value="1"/>
</dbReference>
<dbReference type="PANTHER" id="PTHR31299:SF0">
    <property type="entry name" value="ESTERASE, PUTATIVE (AFU_ORTHOLOGUE AFUA_1G05850)-RELATED"/>
    <property type="match status" value="1"/>
</dbReference>
<dbReference type="KEGG" id="spap:H3Z74_23670"/>
<reference evidence="2 3" key="1">
    <citation type="submission" date="2020-09" db="EMBL/GenBank/DDBJ databases">
        <title>Sphingomonas sp., a new species isolated from pork steak.</title>
        <authorList>
            <person name="Heidler von Heilborn D."/>
        </authorList>
    </citation>
    <scope>NUCLEOTIDE SEQUENCE [LARGE SCALE GENOMIC DNA]</scope>
    <source>
        <strain evidence="3">S8-3T</strain>
    </source>
</reference>
<dbReference type="EMBL" id="CP061038">
    <property type="protein sequence ID" value="QNQ09587.1"/>
    <property type="molecule type" value="Genomic_DNA"/>
</dbReference>
<keyword evidence="3" id="KW-1185">Reference proteome</keyword>
<evidence type="ECO:0000256" key="1">
    <source>
        <dbReference type="SAM" id="MobiDB-lite"/>
    </source>
</evidence>
<feature type="compositionally biased region" description="Basic residues" evidence="1">
    <location>
        <begin position="1"/>
        <end position="11"/>
    </location>
</feature>
<dbReference type="Proteomes" id="UP000516148">
    <property type="component" value="Chromosome"/>
</dbReference>
<accession>A0A7H0LIT4</accession>
<protein>
    <submittedName>
        <fullName evidence="2">Erythromycin esterase family protein</fullName>
    </submittedName>
</protein>
<gene>
    <name evidence="2" type="ORF">H3Z74_23670</name>
</gene>